<dbReference type="GO" id="GO:0016042">
    <property type="term" value="P:lipid catabolic process"/>
    <property type="evidence" value="ECO:0007669"/>
    <property type="project" value="UniProtKB-KW"/>
</dbReference>
<dbReference type="PANTHER" id="PTHR45648">
    <property type="entry name" value="GDSL LIPASE/ACYLHYDROLASE FAMILY PROTEIN (AFU_ORTHOLOGUE AFUA_4G14700)"/>
    <property type="match status" value="1"/>
</dbReference>
<keyword evidence="2" id="KW-0378">Hydrolase</keyword>
<dbReference type="InterPro" id="IPR051058">
    <property type="entry name" value="GDSL_Est/Lipase"/>
</dbReference>
<dbReference type="PANTHER" id="PTHR45648:SF180">
    <property type="entry name" value="OS04G0561800 PROTEIN"/>
    <property type="match status" value="1"/>
</dbReference>
<name>A0AAD8L1K2_TARER</name>
<dbReference type="CDD" id="cd01837">
    <property type="entry name" value="SGNH_plant_lipase_like"/>
    <property type="match status" value="1"/>
</dbReference>
<dbReference type="Proteomes" id="UP001229421">
    <property type="component" value="Unassembled WGS sequence"/>
</dbReference>
<sequence length="368" mass="40364">MVAQRPFLFVINIVVLTGIVMMMTVRATTDAPMFIFGDSNVDVGTNNFVTECGAKANHPYNGIDFYYSTPTGRFSNGKNIVDHIVRLLGSYQVLSPPPFLALVSQKLTFNRNILRGVNFASGGAGIFNDTGRVHFHKVITLEEQIQQFATVRENITTLLGSPKAADDLLQSSIYIFNIGSNELIEYPFNHSISDPAELKQYIANATQAYAVHLTNMYKLGARKFAIIGIAPLGCAPAARIRNPTGGCAEFMNDGAKLFQVSMQYVLTELSLMLEGFKFSLGNMYTVTMNVIDNPRGNGFKEVKSACCGNGTTDCEVGVTLCSNRDDYLFWDKFHPTEKASELAALALVYGEGSEYVTPMNFSSLAMYG</sequence>
<keyword evidence="3" id="KW-0442">Lipid degradation</keyword>
<evidence type="ECO:0000313" key="6">
    <source>
        <dbReference type="Proteomes" id="UP001229421"/>
    </source>
</evidence>
<organism evidence="5 6">
    <name type="scientific">Tagetes erecta</name>
    <name type="common">African marigold</name>
    <dbReference type="NCBI Taxonomy" id="13708"/>
    <lineage>
        <taxon>Eukaryota</taxon>
        <taxon>Viridiplantae</taxon>
        <taxon>Streptophyta</taxon>
        <taxon>Embryophyta</taxon>
        <taxon>Tracheophyta</taxon>
        <taxon>Spermatophyta</taxon>
        <taxon>Magnoliopsida</taxon>
        <taxon>eudicotyledons</taxon>
        <taxon>Gunneridae</taxon>
        <taxon>Pentapetalae</taxon>
        <taxon>asterids</taxon>
        <taxon>campanulids</taxon>
        <taxon>Asterales</taxon>
        <taxon>Asteraceae</taxon>
        <taxon>Asteroideae</taxon>
        <taxon>Heliantheae alliance</taxon>
        <taxon>Tageteae</taxon>
        <taxon>Tagetes</taxon>
    </lineage>
</organism>
<keyword evidence="4" id="KW-0812">Transmembrane</keyword>
<reference evidence="5" key="1">
    <citation type="journal article" date="2023" name="bioRxiv">
        <title>Improved chromosome-level genome assembly for marigold (Tagetes erecta).</title>
        <authorList>
            <person name="Jiang F."/>
            <person name="Yuan L."/>
            <person name="Wang S."/>
            <person name="Wang H."/>
            <person name="Xu D."/>
            <person name="Wang A."/>
            <person name="Fan W."/>
        </authorList>
    </citation>
    <scope>NUCLEOTIDE SEQUENCE</scope>
    <source>
        <strain evidence="5">WSJ</strain>
        <tissue evidence="5">Leaf</tissue>
    </source>
</reference>
<keyword evidence="4" id="KW-1133">Transmembrane helix</keyword>
<dbReference type="InterPro" id="IPR001087">
    <property type="entry name" value="GDSL"/>
</dbReference>
<evidence type="ECO:0000256" key="4">
    <source>
        <dbReference type="SAM" id="Phobius"/>
    </source>
</evidence>
<dbReference type="InterPro" id="IPR036514">
    <property type="entry name" value="SGNH_hydro_sf"/>
</dbReference>
<comment type="similarity">
    <text evidence="1">Belongs to the 'GDSL' lipolytic enzyme family.</text>
</comment>
<proteinExistence type="inferred from homology"/>
<gene>
    <name evidence="5" type="ORF">QVD17_09491</name>
</gene>
<dbReference type="Pfam" id="PF00657">
    <property type="entry name" value="Lipase_GDSL"/>
    <property type="match status" value="1"/>
</dbReference>
<keyword evidence="3" id="KW-0443">Lipid metabolism</keyword>
<feature type="transmembrane region" description="Helical" evidence="4">
    <location>
        <begin position="7"/>
        <end position="25"/>
    </location>
</feature>
<dbReference type="InterPro" id="IPR035669">
    <property type="entry name" value="SGNH_plant_lipase-like"/>
</dbReference>
<dbReference type="GO" id="GO:0016788">
    <property type="term" value="F:hydrolase activity, acting on ester bonds"/>
    <property type="evidence" value="ECO:0007669"/>
    <property type="project" value="InterPro"/>
</dbReference>
<evidence type="ECO:0000256" key="1">
    <source>
        <dbReference type="ARBA" id="ARBA00008668"/>
    </source>
</evidence>
<evidence type="ECO:0000313" key="5">
    <source>
        <dbReference type="EMBL" id="KAK1432594.1"/>
    </source>
</evidence>
<evidence type="ECO:0000256" key="2">
    <source>
        <dbReference type="ARBA" id="ARBA00022801"/>
    </source>
</evidence>
<keyword evidence="6" id="KW-1185">Reference proteome</keyword>
<keyword evidence="4" id="KW-0472">Membrane</keyword>
<dbReference type="Gene3D" id="3.40.50.1110">
    <property type="entry name" value="SGNH hydrolase"/>
    <property type="match status" value="1"/>
</dbReference>
<dbReference type="EMBL" id="JAUHHV010000002">
    <property type="protein sequence ID" value="KAK1432594.1"/>
    <property type="molecule type" value="Genomic_DNA"/>
</dbReference>
<dbReference type="AlphaFoldDB" id="A0AAD8L1K2"/>
<comment type="caution">
    <text evidence="5">The sequence shown here is derived from an EMBL/GenBank/DDBJ whole genome shotgun (WGS) entry which is preliminary data.</text>
</comment>
<evidence type="ECO:0000256" key="3">
    <source>
        <dbReference type="ARBA" id="ARBA00022963"/>
    </source>
</evidence>
<accession>A0AAD8L1K2</accession>
<protein>
    <submittedName>
        <fullName evidence="5">Uncharacterized protein</fullName>
    </submittedName>
</protein>